<dbReference type="Gene3D" id="3.90.1150.10">
    <property type="entry name" value="Aspartate Aminotransferase, domain 1"/>
    <property type="match status" value="1"/>
</dbReference>
<comment type="cofactor">
    <cofactor evidence="1 9">
        <name>pyridoxal 5'-phosphate</name>
        <dbReference type="ChEBI" id="CHEBI:597326"/>
    </cofactor>
</comment>
<evidence type="ECO:0000256" key="6">
    <source>
        <dbReference type="ARBA" id="ARBA00048780"/>
    </source>
</evidence>
<dbReference type="PANTHER" id="PTHR11808">
    <property type="entry name" value="TRANS-SULFURATION ENZYME FAMILY MEMBER"/>
    <property type="match status" value="1"/>
</dbReference>
<feature type="modified residue" description="N6-(pyridoxal phosphate)lysine" evidence="8">
    <location>
        <position position="231"/>
    </location>
</feature>
<organism evidence="10 11">
    <name type="scientific">Bacillus methanolicus (strain MGA3 / ATCC 53907)</name>
    <dbReference type="NCBI Taxonomy" id="796606"/>
    <lineage>
        <taxon>Bacteria</taxon>
        <taxon>Bacillati</taxon>
        <taxon>Bacillota</taxon>
        <taxon>Bacilli</taxon>
        <taxon>Bacillales</taxon>
        <taxon>Bacillaceae</taxon>
        <taxon>Bacillus</taxon>
    </lineage>
</organism>
<evidence type="ECO:0000256" key="7">
    <source>
        <dbReference type="ARBA" id="ARBA00052699"/>
    </source>
</evidence>
<dbReference type="HOGENOM" id="CLU_018986_2_0_9"/>
<dbReference type="SUPFAM" id="SSF53383">
    <property type="entry name" value="PLP-dependent transferases"/>
    <property type="match status" value="1"/>
</dbReference>
<keyword evidence="3 8" id="KW-0663">Pyridoxal phosphate</keyword>
<evidence type="ECO:0000256" key="1">
    <source>
        <dbReference type="ARBA" id="ARBA00001933"/>
    </source>
</evidence>
<reference evidence="10 11" key="1">
    <citation type="journal article" date="2015" name="BMC Genomics">
        <title>Transcriptome analysis of thermophilic methylotrophic Bacillus methanolicus MGA3 using RNA-sequencing provides detailed insights into its previously uncharted transcriptional landscape.</title>
        <authorList>
            <person name="Irla M."/>
            <person name="Neshat A."/>
            <person name="Brautaset T."/>
            <person name="Ruckert C."/>
            <person name="Kalinowski J."/>
            <person name="Wendisch V.F."/>
        </authorList>
    </citation>
    <scope>NUCLEOTIDE SEQUENCE [LARGE SCALE GENOMIC DNA]</scope>
    <source>
        <strain evidence="11">MGA3 / ATCC 53907</strain>
    </source>
</reference>
<dbReference type="GO" id="GO:0030170">
    <property type="term" value="F:pyridoxal phosphate binding"/>
    <property type="evidence" value="ECO:0007669"/>
    <property type="project" value="InterPro"/>
</dbReference>
<comment type="catalytic activity">
    <reaction evidence="7">
        <text>L-methionine + H2O = methanethiol + 2-oxobutanoate + NH4(+)</text>
        <dbReference type="Rhea" id="RHEA:23800"/>
        <dbReference type="ChEBI" id="CHEBI:15377"/>
        <dbReference type="ChEBI" id="CHEBI:16007"/>
        <dbReference type="ChEBI" id="CHEBI:16763"/>
        <dbReference type="ChEBI" id="CHEBI:28938"/>
        <dbReference type="ChEBI" id="CHEBI:57844"/>
        <dbReference type="EC" id="4.4.1.11"/>
    </reaction>
    <physiologicalReaction direction="left-to-right" evidence="7">
        <dbReference type="Rhea" id="RHEA:23801"/>
    </physiologicalReaction>
</comment>
<proteinExistence type="inferred from homology"/>
<dbReference type="PROSITE" id="PS00868">
    <property type="entry name" value="CYS_MET_METAB_PP"/>
    <property type="match status" value="1"/>
</dbReference>
<evidence type="ECO:0000256" key="5">
    <source>
        <dbReference type="ARBA" id="ARBA00047199"/>
    </source>
</evidence>
<dbReference type="InterPro" id="IPR015424">
    <property type="entry name" value="PyrdxlP-dep_Trfase"/>
</dbReference>
<dbReference type="InterPro" id="IPR054542">
    <property type="entry name" value="Cys_met_metab_PP"/>
</dbReference>
<dbReference type="InterPro" id="IPR000277">
    <property type="entry name" value="Cys/Met-Metab_PyrdxlP-dep_enz"/>
</dbReference>
<comment type="catalytic activity">
    <reaction evidence="6">
        <text>L-homocysteine + H2O = 2-oxobutanoate + hydrogen sulfide + NH4(+) + H(+)</text>
        <dbReference type="Rhea" id="RHEA:14501"/>
        <dbReference type="ChEBI" id="CHEBI:15377"/>
        <dbReference type="ChEBI" id="CHEBI:15378"/>
        <dbReference type="ChEBI" id="CHEBI:16763"/>
        <dbReference type="ChEBI" id="CHEBI:28938"/>
        <dbReference type="ChEBI" id="CHEBI:29919"/>
        <dbReference type="ChEBI" id="CHEBI:58199"/>
        <dbReference type="EC" id="4.4.1.2"/>
    </reaction>
    <physiologicalReaction direction="left-to-right" evidence="6">
        <dbReference type="Rhea" id="RHEA:14502"/>
    </physiologicalReaction>
</comment>
<sequence>MFGSTYFSMGKFPADIVLLNLKKVEMLTERFETKLLHSVKKQKLPIKSKVTPIYQTSAFTFDDLDELERYYKGEGNYLYTRSGNPNTDELGEAVAAIEGAPAGVATSSGISAILAGVLATIESGDHIVAADDLYGGSFHLLNNELKQLGIETTFVSFSDIHQVEQAIQSNTKLLYTESITNPLLRVENLDAVVDLAKKHNLVTIVDNTFATPYHCNPYKRGVDLVIHSATKYIGGHSDITAGVVVGKTELVARAKKKVVNLGANVSPFEAWLTCRGLKTLALRMKSQSLNARKLAEALKTNDNVAKVYYPFEYSEEGFGAIVTIELSKNVDVNKFLRALSWVKIIPTLAGVETTVSHPLSTSHRALPPEAREALGITKEVVRISVGIEHPEDIIEVFEKAIENSVQ</sequence>
<dbReference type="Gene3D" id="3.40.640.10">
    <property type="entry name" value="Type I PLP-dependent aspartate aminotransferase-like (Major domain)"/>
    <property type="match status" value="1"/>
</dbReference>
<dbReference type="GO" id="GO:0047982">
    <property type="term" value="F:homocysteine desulfhydrase activity"/>
    <property type="evidence" value="ECO:0007669"/>
    <property type="project" value="UniProtKB-EC"/>
</dbReference>
<evidence type="ECO:0000256" key="4">
    <source>
        <dbReference type="ARBA" id="ARBA00047175"/>
    </source>
</evidence>
<evidence type="ECO:0000313" key="11">
    <source>
        <dbReference type="Proteomes" id="UP000027602"/>
    </source>
</evidence>
<name>I3E2W9_BACMM</name>
<dbReference type="GO" id="GO:0005737">
    <property type="term" value="C:cytoplasm"/>
    <property type="evidence" value="ECO:0007669"/>
    <property type="project" value="TreeGrafter"/>
</dbReference>
<evidence type="ECO:0000256" key="3">
    <source>
        <dbReference type="ARBA" id="ARBA00022898"/>
    </source>
</evidence>
<evidence type="ECO:0000256" key="9">
    <source>
        <dbReference type="RuleBase" id="RU362118"/>
    </source>
</evidence>
<dbReference type="EMBL" id="CP007739">
    <property type="protein sequence ID" value="AIE59065.1"/>
    <property type="molecule type" value="Genomic_DNA"/>
</dbReference>
<keyword evidence="11" id="KW-1185">Reference proteome</keyword>
<evidence type="ECO:0000256" key="2">
    <source>
        <dbReference type="ARBA" id="ARBA00009077"/>
    </source>
</evidence>
<dbReference type="eggNOG" id="COG0626">
    <property type="taxonomic scope" value="Bacteria"/>
</dbReference>
<dbReference type="Pfam" id="PF01053">
    <property type="entry name" value="Cys_Met_Meta_PP"/>
    <property type="match status" value="1"/>
</dbReference>
<dbReference type="InterPro" id="IPR015421">
    <property type="entry name" value="PyrdxlP-dep_Trfase_major"/>
</dbReference>
<gene>
    <name evidence="10" type="ORF">BMMGA3_03025</name>
</gene>
<dbReference type="KEGG" id="bmet:BMMGA3_03025"/>
<dbReference type="Proteomes" id="UP000027602">
    <property type="component" value="Chromosome"/>
</dbReference>
<dbReference type="PIRSF" id="PIRSF001434">
    <property type="entry name" value="CGS"/>
    <property type="match status" value="1"/>
</dbReference>
<dbReference type="CDD" id="cd00614">
    <property type="entry name" value="CGS_like"/>
    <property type="match status" value="1"/>
</dbReference>
<dbReference type="InterPro" id="IPR015422">
    <property type="entry name" value="PyrdxlP-dep_Trfase_small"/>
</dbReference>
<dbReference type="EC" id="4.4.1.2" evidence="4"/>
<dbReference type="GO" id="GO:0019346">
    <property type="term" value="P:transsulfuration"/>
    <property type="evidence" value="ECO:0007669"/>
    <property type="project" value="InterPro"/>
</dbReference>
<evidence type="ECO:0000256" key="8">
    <source>
        <dbReference type="PIRSR" id="PIRSR001434-2"/>
    </source>
</evidence>
<comment type="similarity">
    <text evidence="2 9">Belongs to the trans-sulfuration enzymes family.</text>
</comment>
<dbReference type="GO" id="GO:0018826">
    <property type="term" value="F:methionine gamma-lyase activity"/>
    <property type="evidence" value="ECO:0007669"/>
    <property type="project" value="UniProtKB-EC"/>
</dbReference>
<dbReference type="STRING" id="796606.BMMGA3_03025"/>
<dbReference type="FunFam" id="3.40.640.10:FF:000046">
    <property type="entry name" value="Cystathionine gamma-lyase"/>
    <property type="match status" value="1"/>
</dbReference>
<protein>
    <recommendedName>
        <fullName evidence="4">homocysteine desulfhydrase</fullName>
        <ecNumber evidence="4">4.4.1.2</ecNumber>
    </recommendedName>
    <alternativeName>
        <fullName evidence="5">Homocysteine desulfhydrase</fullName>
    </alternativeName>
</protein>
<evidence type="ECO:0000313" key="10">
    <source>
        <dbReference type="EMBL" id="AIE59065.1"/>
    </source>
</evidence>
<dbReference type="AlphaFoldDB" id="I3E2W9"/>
<accession>I3E2W9</accession>